<organism evidence="2 3">
    <name type="scientific">Aspergillus ruber (strain CBS 135680)</name>
    <dbReference type="NCBI Taxonomy" id="1388766"/>
    <lineage>
        <taxon>Eukaryota</taxon>
        <taxon>Fungi</taxon>
        <taxon>Dikarya</taxon>
        <taxon>Ascomycota</taxon>
        <taxon>Pezizomycotina</taxon>
        <taxon>Eurotiomycetes</taxon>
        <taxon>Eurotiomycetidae</taxon>
        <taxon>Eurotiales</taxon>
        <taxon>Aspergillaceae</taxon>
        <taxon>Aspergillus</taxon>
        <taxon>Aspergillus subgen. Aspergillus</taxon>
    </lineage>
</organism>
<gene>
    <name evidence="2" type="ORF">EURHEDRAFT_409024</name>
</gene>
<protein>
    <recommendedName>
        <fullName evidence="1">LYR motif-containing protein Cup1-like N-terminal domain-containing protein</fullName>
    </recommendedName>
</protein>
<evidence type="ECO:0000313" key="2">
    <source>
        <dbReference type="EMBL" id="EYE98687.1"/>
    </source>
</evidence>
<dbReference type="HOGENOM" id="CLU_037437_1_0_1"/>
<dbReference type="AlphaFoldDB" id="A0A017SP11"/>
<dbReference type="OrthoDB" id="5521299at2759"/>
<dbReference type="Pfam" id="PF20263">
    <property type="entry name" value="LYRM2-like"/>
    <property type="match status" value="1"/>
</dbReference>
<dbReference type="EMBL" id="KK088413">
    <property type="protein sequence ID" value="EYE98687.1"/>
    <property type="molecule type" value="Genomic_DNA"/>
</dbReference>
<name>A0A017SP11_ASPRC</name>
<evidence type="ECO:0000313" key="3">
    <source>
        <dbReference type="Proteomes" id="UP000019804"/>
    </source>
</evidence>
<accession>A0A017SP11</accession>
<dbReference type="Proteomes" id="UP000019804">
    <property type="component" value="Unassembled WGS sequence"/>
</dbReference>
<dbReference type="GeneID" id="63696108"/>
<evidence type="ECO:0000259" key="1">
    <source>
        <dbReference type="Pfam" id="PF20263"/>
    </source>
</evidence>
<dbReference type="RefSeq" id="XP_040642375.1">
    <property type="nucleotide sequence ID" value="XM_040780984.1"/>
</dbReference>
<dbReference type="InterPro" id="IPR046896">
    <property type="entry name" value="Cup1-like_N"/>
</dbReference>
<feature type="domain" description="LYR motif-containing protein Cup1-like N-terminal" evidence="1">
    <location>
        <begin position="22"/>
        <end position="110"/>
    </location>
</feature>
<dbReference type="CDD" id="cd20273">
    <property type="entry name" value="Complex1_LYR_unchar"/>
    <property type="match status" value="1"/>
</dbReference>
<sequence length="351" mass="41316">MMRTPKFTPNTTTIPSEEWRNLLRSLLRECSYLPDPIAKGHMRDHVIQRFRRYYFNTQIQQEAEHQRKLRKTALQRLSLLRRANEGYTKALEHVLRLSYGRTGKRRNDLLCKLVAPETPVDSQEVAELINKPFAYYDGWEPPSVVRALLKAQHAHGIIHELRVRPQVKSIEPRIPEENSWRRPVVAVRRRNIRKNWYTAALKSLLPPIPAEELDILEGLISGKQHWEPPRRRKVVESPKEEDDRYLRFLVDGPQKGHTFRQYVDGRPHNITRRFMRRLWRRIDCLVPRMSWDDSSQKYNFTWAAVKAMAEMSLPMNDDPEIFGNVDSQGQLILQSKSSKKSRTPILKSGTE</sequence>
<keyword evidence="3" id="KW-1185">Reference proteome</keyword>
<proteinExistence type="predicted"/>
<reference evidence="3" key="1">
    <citation type="journal article" date="2014" name="Nat. Commun.">
        <title>Genomic adaptations of the halophilic Dead Sea filamentous fungus Eurotium rubrum.</title>
        <authorList>
            <person name="Kis-Papo T."/>
            <person name="Weig A.R."/>
            <person name="Riley R."/>
            <person name="Persoh D."/>
            <person name="Salamov A."/>
            <person name="Sun H."/>
            <person name="Lipzen A."/>
            <person name="Wasser S.P."/>
            <person name="Rambold G."/>
            <person name="Grigoriev I.V."/>
            <person name="Nevo E."/>
        </authorList>
    </citation>
    <scope>NUCLEOTIDE SEQUENCE [LARGE SCALE GENOMIC DNA]</scope>
    <source>
        <strain evidence="3">CBS 135680</strain>
    </source>
</reference>